<proteinExistence type="predicted"/>
<comment type="subcellular location">
    <subcellularLocation>
        <location evidence="1">Cell envelope</location>
    </subcellularLocation>
</comment>
<dbReference type="AlphaFoldDB" id="Q21NX0"/>
<evidence type="ECO:0000313" key="5">
    <source>
        <dbReference type="Proteomes" id="UP000001947"/>
    </source>
</evidence>
<reference evidence="4 5" key="1">
    <citation type="journal article" date="2008" name="PLoS Genet.">
        <title>Complete genome sequence of the complex carbohydrate-degrading marine bacterium, Saccharophagus degradans strain 2-40 T.</title>
        <authorList>
            <person name="Weiner R.M."/>
            <person name="Taylor L.E.II."/>
            <person name="Henrissat B."/>
            <person name="Hauser L."/>
            <person name="Land M."/>
            <person name="Coutinho P.M."/>
            <person name="Rancurel C."/>
            <person name="Saunders E.H."/>
            <person name="Longmire A.G."/>
            <person name="Zhang H."/>
            <person name="Bayer E.A."/>
            <person name="Gilbert H.J."/>
            <person name="Larimer F."/>
            <person name="Zhulin I.B."/>
            <person name="Ekborg N.A."/>
            <person name="Lamed R."/>
            <person name="Richardson P.M."/>
            <person name="Borovok I."/>
            <person name="Hutcheson S."/>
        </authorList>
    </citation>
    <scope>NUCLEOTIDE SEQUENCE [LARGE SCALE GENOMIC DNA]</scope>
    <source>
        <strain evidence="5">2-40 / ATCC 43961 / DSM 17024</strain>
    </source>
</reference>
<dbReference type="Pfam" id="PF09375">
    <property type="entry name" value="Peptidase_M75"/>
    <property type="match status" value="1"/>
</dbReference>
<dbReference type="OrthoDB" id="9764688at2"/>
<dbReference type="InterPro" id="IPR018976">
    <property type="entry name" value="Imelysin-like"/>
</dbReference>
<dbReference type="STRING" id="203122.Sde_0345"/>
<dbReference type="EMBL" id="CP000282">
    <property type="protein sequence ID" value="ABD79609.1"/>
    <property type="molecule type" value="Genomic_DNA"/>
</dbReference>
<dbReference type="RefSeq" id="WP_011466833.1">
    <property type="nucleotide sequence ID" value="NC_007912.1"/>
</dbReference>
<keyword evidence="5" id="KW-1185">Reference proteome</keyword>
<dbReference type="KEGG" id="sde:Sde_0345"/>
<dbReference type="GO" id="GO:0030313">
    <property type="term" value="C:cell envelope"/>
    <property type="evidence" value="ECO:0007669"/>
    <property type="project" value="UniProtKB-SubCell"/>
</dbReference>
<evidence type="ECO:0000256" key="2">
    <source>
        <dbReference type="ARBA" id="ARBA00022729"/>
    </source>
</evidence>
<dbReference type="GeneID" id="98615620"/>
<sequence>MTRFRHKGVATLTCLGLLVLGGCDKTEAPATAVQPEPVEATPPAESGSAQALWASGSQILNQSLSATQALNSAITTLLNTPSEDALLQAQKAWATAAITYQEFNVFAQLQPQNSVLFNTVADNHYRIAAHPIQPGYLDSFGDYQYSGIVHDISMPLNKATLLNQHGMTDLADAALGFYAIEYMLFGYQNTRTIKDYIAHLELTSAHQTHGYQNLEETPNNRRRLLLQLQNDILLEDMRYQADYWQSPALSNEWLTLSPKQHYSVVVHAFKQSASSLLLEVIEAAKSSQQAAGASPDRVTRDRVKMSLSSLKHALPVIPSDARTQLVSALDLALSASASSQPDWHKTVYEQLMVITTANI</sequence>
<evidence type="ECO:0000256" key="1">
    <source>
        <dbReference type="ARBA" id="ARBA00004196"/>
    </source>
</evidence>
<keyword evidence="2" id="KW-0732">Signal</keyword>
<organism evidence="4 5">
    <name type="scientific">Saccharophagus degradans (strain 2-40 / ATCC 43961 / DSM 17024)</name>
    <dbReference type="NCBI Taxonomy" id="203122"/>
    <lineage>
        <taxon>Bacteria</taxon>
        <taxon>Pseudomonadati</taxon>
        <taxon>Pseudomonadota</taxon>
        <taxon>Gammaproteobacteria</taxon>
        <taxon>Cellvibrionales</taxon>
        <taxon>Cellvibrionaceae</taxon>
        <taxon>Saccharophagus</taxon>
    </lineage>
</organism>
<dbReference type="eggNOG" id="COG3487">
    <property type="taxonomic scope" value="Bacteria"/>
</dbReference>
<evidence type="ECO:0000313" key="4">
    <source>
        <dbReference type="EMBL" id="ABD79609.1"/>
    </source>
</evidence>
<protein>
    <submittedName>
        <fullName evidence="4">Imelysin. Metallo peptidase. MEROPS family M75</fullName>
    </submittedName>
</protein>
<dbReference type="Proteomes" id="UP000001947">
    <property type="component" value="Chromosome"/>
</dbReference>
<dbReference type="Gene3D" id="1.20.1420.20">
    <property type="entry name" value="M75 peptidase, HXXE motif"/>
    <property type="match status" value="1"/>
</dbReference>
<accession>Q21NX0</accession>
<gene>
    <name evidence="4" type="ordered locus">Sde_0345</name>
</gene>
<feature type="domain" description="Imelysin-like" evidence="3">
    <location>
        <begin position="60"/>
        <end position="339"/>
    </location>
</feature>
<dbReference type="InterPro" id="IPR038352">
    <property type="entry name" value="Imelysin_sf"/>
</dbReference>
<dbReference type="HOGENOM" id="CLU_771361_0_0_6"/>
<evidence type="ECO:0000259" key="3">
    <source>
        <dbReference type="Pfam" id="PF09375"/>
    </source>
</evidence>
<name>Q21NX0_SACD2</name>
<dbReference type="PROSITE" id="PS51257">
    <property type="entry name" value="PROKAR_LIPOPROTEIN"/>
    <property type="match status" value="1"/>
</dbReference>